<dbReference type="EMBL" id="CP134890">
    <property type="protein sequence ID" value="WNM21703.1"/>
    <property type="molecule type" value="Genomic_DNA"/>
</dbReference>
<gene>
    <name evidence="2" type="ORF">RN605_13615</name>
    <name evidence="1" type="ORF">RN608_06445</name>
</gene>
<accession>A0AA96EXA4</accession>
<organism evidence="1">
    <name type="scientific">Flavobacterium capsici</name>
    <dbReference type="NCBI Taxonomy" id="3075618"/>
    <lineage>
        <taxon>Bacteria</taxon>
        <taxon>Pseudomonadati</taxon>
        <taxon>Bacteroidota</taxon>
        <taxon>Flavobacteriia</taxon>
        <taxon>Flavobacteriales</taxon>
        <taxon>Flavobacteriaceae</taxon>
        <taxon>Flavobacterium</taxon>
    </lineage>
</organism>
<sequence length="87" mass="10471">MKTNYLEEKSFTKNLLCTLFGHHYVEVKKVNNHFKEYECTHCKLQVTNDNKGNKIVLTSELKDINKTLSYLHLKRQFLSHFYFSRNK</sequence>
<dbReference type="RefSeq" id="WP_313325628.1">
    <property type="nucleotide sequence ID" value="NZ_CP134878.1"/>
</dbReference>
<dbReference type="AlphaFoldDB" id="A0AA96EXA4"/>
<protein>
    <submittedName>
        <fullName evidence="1">Uncharacterized protein</fullName>
    </submittedName>
</protein>
<evidence type="ECO:0000313" key="3">
    <source>
        <dbReference type="Proteomes" id="UP001304515"/>
    </source>
</evidence>
<keyword evidence="3" id="KW-1185">Reference proteome</keyword>
<dbReference type="Proteomes" id="UP001304515">
    <property type="component" value="Chromosome"/>
</dbReference>
<reference evidence="1 3" key="1">
    <citation type="submission" date="2023-09" db="EMBL/GenBank/DDBJ databases">
        <title>Flavobacterium sp. a novel bacteria isolate from Pepper rhizosphere.</title>
        <authorList>
            <person name="Peng Y."/>
            <person name="Lee J."/>
        </authorList>
    </citation>
    <scope>NUCLEOTIDE SEQUENCE</scope>
    <source>
        <strain evidence="1">PMR2A8</strain>
        <strain evidence="2 3">PMTSA4</strain>
    </source>
</reference>
<evidence type="ECO:0000313" key="1">
    <source>
        <dbReference type="EMBL" id="WNM20313.1"/>
    </source>
</evidence>
<proteinExistence type="predicted"/>
<dbReference type="EMBL" id="CP134878">
    <property type="protein sequence ID" value="WNM20313.1"/>
    <property type="molecule type" value="Genomic_DNA"/>
</dbReference>
<accession>A0AA96J5I7</accession>
<name>A0AA96EXA4_9FLAO</name>
<dbReference type="KEGG" id="fcj:RN605_13615"/>
<evidence type="ECO:0000313" key="2">
    <source>
        <dbReference type="EMBL" id="WNM21703.1"/>
    </source>
</evidence>